<dbReference type="Proteomes" id="UP000440578">
    <property type="component" value="Unassembled WGS sequence"/>
</dbReference>
<dbReference type="Pfam" id="PF00379">
    <property type="entry name" value="Chitin_bind_4"/>
    <property type="match status" value="1"/>
</dbReference>
<dbReference type="AlphaFoldDB" id="A0A6A4W4Z3"/>
<dbReference type="OrthoDB" id="6351272at2759"/>
<keyword evidence="5" id="KW-1185">Reference proteome</keyword>
<dbReference type="InterPro" id="IPR000618">
    <property type="entry name" value="Insect_cuticle"/>
</dbReference>
<evidence type="ECO:0000256" key="3">
    <source>
        <dbReference type="SAM" id="MobiDB-lite"/>
    </source>
</evidence>
<comment type="caution">
    <text evidence="4">The sequence shown here is derived from an EMBL/GenBank/DDBJ whole genome shotgun (WGS) entry which is preliminary data.</text>
</comment>
<dbReference type="PANTHER" id="PTHR10380:SF173">
    <property type="entry name" value="CUTICULAR PROTEIN 47EF, ISOFORM C-RELATED"/>
    <property type="match status" value="1"/>
</dbReference>
<dbReference type="PANTHER" id="PTHR10380">
    <property type="entry name" value="CUTICLE PROTEIN"/>
    <property type="match status" value="1"/>
</dbReference>
<dbReference type="InterPro" id="IPR050468">
    <property type="entry name" value="Cuticle_Struct_Prot"/>
</dbReference>
<dbReference type="EMBL" id="VIIS01001207">
    <property type="protein sequence ID" value="KAF0300993.1"/>
    <property type="molecule type" value="Genomic_DNA"/>
</dbReference>
<evidence type="ECO:0000313" key="4">
    <source>
        <dbReference type="EMBL" id="KAF0300993.1"/>
    </source>
</evidence>
<sequence>MTIDLCIPYAEENMWYTEVCDTEVIVLCLAAVALARPQSERDAQIILYDHELREDQSWDTAYETSNGIAVEDSGIQYPGAEPETGNQVKSGSFEFKHPDGTITYLSYISDEDGYRPESDAIPTFNGRVDIQDAYQ</sequence>
<dbReference type="GO" id="GO:0008010">
    <property type="term" value="F:structural constituent of chitin-based larval cuticle"/>
    <property type="evidence" value="ECO:0007669"/>
    <property type="project" value="TreeGrafter"/>
</dbReference>
<gene>
    <name evidence="4" type="primary">LCP22_15</name>
    <name evidence="4" type="ORF">FJT64_026627</name>
</gene>
<accession>A0A6A4W4Z3</accession>
<keyword evidence="1 2" id="KW-0193">Cuticle</keyword>
<name>A0A6A4W4Z3_AMPAM</name>
<evidence type="ECO:0000256" key="1">
    <source>
        <dbReference type="ARBA" id="ARBA00022460"/>
    </source>
</evidence>
<reference evidence="4 5" key="1">
    <citation type="submission" date="2019-07" db="EMBL/GenBank/DDBJ databases">
        <title>Draft genome assembly of a fouling barnacle, Amphibalanus amphitrite (Darwin, 1854): The first reference genome for Thecostraca.</title>
        <authorList>
            <person name="Kim W."/>
        </authorList>
    </citation>
    <scope>NUCLEOTIDE SEQUENCE [LARGE SCALE GENOMIC DNA]</scope>
    <source>
        <strain evidence="4">SNU_AA5</strain>
        <tissue evidence="4">Soma without cirri and trophi</tissue>
    </source>
</reference>
<organism evidence="4 5">
    <name type="scientific">Amphibalanus amphitrite</name>
    <name type="common">Striped barnacle</name>
    <name type="synonym">Balanus amphitrite</name>
    <dbReference type="NCBI Taxonomy" id="1232801"/>
    <lineage>
        <taxon>Eukaryota</taxon>
        <taxon>Metazoa</taxon>
        <taxon>Ecdysozoa</taxon>
        <taxon>Arthropoda</taxon>
        <taxon>Crustacea</taxon>
        <taxon>Multicrustacea</taxon>
        <taxon>Cirripedia</taxon>
        <taxon>Thoracica</taxon>
        <taxon>Thoracicalcarea</taxon>
        <taxon>Balanomorpha</taxon>
        <taxon>Balanoidea</taxon>
        <taxon>Balanidae</taxon>
        <taxon>Amphibalaninae</taxon>
        <taxon>Amphibalanus</taxon>
    </lineage>
</organism>
<evidence type="ECO:0000256" key="2">
    <source>
        <dbReference type="PROSITE-ProRule" id="PRU00497"/>
    </source>
</evidence>
<feature type="region of interest" description="Disordered" evidence="3">
    <location>
        <begin position="73"/>
        <end position="92"/>
    </location>
</feature>
<proteinExistence type="predicted"/>
<protein>
    <submittedName>
        <fullName evidence="4">Larval cuticle protein LCP-22</fullName>
    </submittedName>
</protein>
<evidence type="ECO:0000313" key="5">
    <source>
        <dbReference type="Proteomes" id="UP000440578"/>
    </source>
</evidence>
<dbReference type="PROSITE" id="PS51155">
    <property type="entry name" value="CHIT_BIND_RR_2"/>
    <property type="match status" value="1"/>
</dbReference>
<dbReference type="GO" id="GO:0062129">
    <property type="term" value="C:chitin-based extracellular matrix"/>
    <property type="evidence" value="ECO:0007669"/>
    <property type="project" value="TreeGrafter"/>
</dbReference>